<evidence type="ECO:0000256" key="2">
    <source>
        <dbReference type="ARBA" id="ARBA00005417"/>
    </source>
</evidence>
<dbReference type="FunFam" id="3.40.50.300:FF:000042">
    <property type="entry name" value="Maltose/maltodextrin ABC transporter, ATP-binding protein"/>
    <property type="match status" value="1"/>
</dbReference>
<evidence type="ECO:0000256" key="6">
    <source>
        <dbReference type="ARBA" id="ARBA00022840"/>
    </source>
</evidence>
<comment type="similarity">
    <text evidence="2">Belongs to the ABC transporter superfamily.</text>
</comment>
<keyword evidence="5" id="KW-0547">Nucleotide-binding</keyword>
<dbReference type="Gene3D" id="3.40.50.300">
    <property type="entry name" value="P-loop containing nucleotide triphosphate hydrolases"/>
    <property type="match status" value="1"/>
</dbReference>
<dbReference type="Gene3D" id="2.40.50.140">
    <property type="entry name" value="Nucleic acid-binding proteins"/>
    <property type="match status" value="1"/>
</dbReference>
<dbReference type="SMART" id="SM00382">
    <property type="entry name" value="AAA"/>
    <property type="match status" value="1"/>
</dbReference>
<keyword evidence="8" id="KW-0472">Membrane</keyword>
<dbReference type="Pfam" id="PF00005">
    <property type="entry name" value="ABC_tran"/>
    <property type="match status" value="1"/>
</dbReference>
<keyword evidence="3" id="KW-0813">Transport</keyword>
<dbReference type="PROSITE" id="PS50893">
    <property type="entry name" value="ABC_TRANSPORTER_2"/>
    <property type="match status" value="1"/>
</dbReference>
<dbReference type="InterPro" id="IPR012340">
    <property type="entry name" value="NA-bd_OB-fold"/>
</dbReference>
<sequence length="352" mass="38589">MSRLSVRSLVKTWDETRAVDGVSFATEAREFVALLGPSGCGKSTTLRLIAGLEAATEGSVEIDGLDVTNLPPASRRISMVFQSYALFPHLNVADNILFGLSVRGVKRAEQKQRLDRIVPLLGLSSLLDRRPSQLSGGQQQRVALGRALIAEAPVCLLDEPLSNLDAKLRAEMRNEIRSLQQRLGLTMLFVTHDQTEAMSMADRVVLLRDGKVEQFATPSDLYTKPNSVFVAQFIGTPPMNILDATLLGPAWDRLPKNTLVGVRPEHIRFADRGIAATVVSMEYFGADSVVSCRIADKPVLVRVPGQPGFAGGETVHLSWPQEAQHLFDQHSGKRRDPIPDQRLAPALEFVQP</sequence>
<keyword evidence="7" id="KW-1278">Translocase</keyword>
<evidence type="ECO:0000256" key="5">
    <source>
        <dbReference type="ARBA" id="ARBA00022741"/>
    </source>
</evidence>
<evidence type="ECO:0000256" key="4">
    <source>
        <dbReference type="ARBA" id="ARBA00022475"/>
    </source>
</evidence>
<dbReference type="GO" id="GO:0055052">
    <property type="term" value="C:ATP-binding cassette (ABC) transporter complex, substrate-binding subunit-containing"/>
    <property type="evidence" value="ECO:0007669"/>
    <property type="project" value="TreeGrafter"/>
</dbReference>
<evidence type="ECO:0000313" key="10">
    <source>
        <dbReference type="EMBL" id="RST83875.1"/>
    </source>
</evidence>
<dbReference type="InterPro" id="IPR013611">
    <property type="entry name" value="Transp-assoc_OB_typ2"/>
</dbReference>
<evidence type="ECO:0000313" key="11">
    <source>
        <dbReference type="Proteomes" id="UP000278398"/>
    </source>
</evidence>
<evidence type="ECO:0000256" key="7">
    <source>
        <dbReference type="ARBA" id="ARBA00022967"/>
    </source>
</evidence>
<dbReference type="InterPro" id="IPR017871">
    <property type="entry name" value="ABC_transporter-like_CS"/>
</dbReference>
<dbReference type="PANTHER" id="PTHR43875">
    <property type="entry name" value="MALTODEXTRIN IMPORT ATP-BINDING PROTEIN MSMX"/>
    <property type="match status" value="1"/>
</dbReference>
<dbReference type="InterPro" id="IPR047641">
    <property type="entry name" value="ABC_transpr_MalK/UgpC-like"/>
</dbReference>
<dbReference type="OrthoDB" id="9767663at2"/>
<evidence type="ECO:0000256" key="1">
    <source>
        <dbReference type="ARBA" id="ARBA00004417"/>
    </source>
</evidence>
<evidence type="ECO:0000256" key="3">
    <source>
        <dbReference type="ARBA" id="ARBA00022448"/>
    </source>
</evidence>
<evidence type="ECO:0000259" key="9">
    <source>
        <dbReference type="PROSITE" id="PS50893"/>
    </source>
</evidence>
<dbReference type="GO" id="GO:0140359">
    <property type="term" value="F:ABC-type transporter activity"/>
    <property type="evidence" value="ECO:0007669"/>
    <property type="project" value="UniProtKB-ARBA"/>
</dbReference>
<name>A0A3S0A4M8_9HYPH</name>
<reference evidence="10 11" key="1">
    <citation type="submission" date="2018-12" db="EMBL/GenBank/DDBJ databases">
        <title>Mesorhizobium carbonis sp. nov., isolated from coal mine water.</title>
        <authorList>
            <person name="Xin W."/>
            <person name="Xu Z."/>
            <person name="Xiang F."/>
            <person name="Zhang J."/>
            <person name="Xi L."/>
            <person name="Liu J."/>
        </authorList>
    </citation>
    <scope>NUCLEOTIDE SEQUENCE [LARGE SCALE GENOMIC DNA]</scope>
    <source>
        <strain evidence="10 11">B2.3</strain>
    </source>
</reference>
<dbReference type="InterPro" id="IPR003593">
    <property type="entry name" value="AAA+_ATPase"/>
</dbReference>
<evidence type="ECO:0000256" key="8">
    <source>
        <dbReference type="ARBA" id="ARBA00023136"/>
    </source>
</evidence>
<organism evidence="10 11">
    <name type="scientific">Aquibium carbonis</name>
    <dbReference type="NCBI Taxonomy" id="2495581"/>
    <lineage>
        <taxon>Bacteria</taxon>
        <taxon>Pseudomonadati</taxon>
        <taxon>Pseudomonadota</taxon>
        <taxon>Alphaproteobacteria</taxon>
        <taxon>Hyphomicrobiales</taxon>
        <taxon>Phyllobacteriaceae</taxon>
        <taxon>Aquibium</taxon>
    </lineage>
</organism>
<keyword evidence="11" id="KW-1185">Reference proteome</keyword>
<keyword evidence="6 10" id="KW-0067">ATP-binding</keyword>
<dbReference type="GO" id="GO:0005524">
    <property type="term" value="F:ATP binding"/>
    <property type="evidence" value="ECO:0007669"/>
    <property type="project" value="UniProtKB-KW"/>
</dbReference>
<dbReference type="Pfam" id="PF08402">
    <property type="entry name" value="TOBE_2"/>
    <property type="match status" value="1"/>
</dbReference>
<dbReference type="SUPFAM" id="SSF50331">
    <property type="entry name" value="MOP-like"/>
    <property type="match status" value="1"/>
</dbReference>
<proteinExistence type="inferred from homology"/>
<protein>
    <submittedName>
        <fullName evidence="10">ABC transporter ATP-binding protein</fullName>
    </submittedName>
</protein>
<dbReference type="InterPro" id="IPR008995">
    <property type="entry name" value="Mo/tungstate-bd_C_term_dom"/>
</dbReference>
<dbReference type="EMBL" id="RWKW01000099">
    <property type="protein sequence ID" value="RST83875.1"/>
    <property type="molecule type" value="Genomic_DNA"/>
</dbReference>
<keyword evidence="4" id="KW-1003">Cell membrane</keyword>
<dbReference type="InterPro" id="IPR003439">
    <property type="entry name" value="ABC_transporter-like_ATP-bd"/>
</dbReference>
<feature type="domain" description="ABC transporter" evidence="9">
    <location>
        <begin position="4"/>
        <end position="234"/>
    </location>
</feature>
<comment type="caution">
    <text evidence="10">The sequence shown here is derived from an EMBL/GenBank/DDBJ whole genome shotgun (WGS) entry which is preliminary data.</text>
</comment>
<accession>A0A3S0A4M8</accession>
<dbReference type="SUPFAM" id="SSF52540">
    <property type="entry name" value="P-loop containing nucleoside triphosphate hydrolases"/>
    <property type="match status" value="1"/>
</dbReference>
<dbReference type="GO" id="GO:0016887">
    <property type="term" value="F:ATP hydrolysis activity"/>
    <property type="evidence" value="ECO:0007669"/>
    <property type="project" value="InterPro"/>
</dbReference>
<gene>
    <name evidence="10" type="ORF">EJC49_21690</name>
</gene>
<dbReference type="Proteomes" id="UP000278398">
    <property type="component" value="Unassembled WGS sequence"/>
</dbReference>
<dbReference type="InterPro" id="IPR027417">
    <property type="entry name" value="P-loop_NTPase"/>
</dbReference>
<dbReference type="PANTHER" id="PTHR43875:SF15">
    <property type="entry name" value="TREHALOSE IMPORT ATP-BINDING PROTEIN SUGC"/>
    <property type="match status" value="1"/>
</dbReference>
<dbReference type="Gene3D" id="2.40.50.100">
    <property type="match status" value="2"/>
</dbReference>
<dbReference type="PROSITE" id="PS00211">
    <property type="entry name" value="ABC_TRANSPORTER_1"/>
    <property type="match status" value="1"/>
</dbReference>
<dbReference type="AlphaFoldDB" id="A0A3S0A4M8"/>
<comment type="subcellular location">
    <subcellularLocation>
        <location evidence="1">Cell inner membrane</location>
        <topology evidence="1">Peripheral membrane protein</topology>
    </subcellularLocation>
</comment>
<dbReference type="RefSeq" id="WP_126702018.1">
    <property type="nucleotide sequence ID" value="NZ_RWKW01000099.1"/>
</dbReference>